<comment type="similarity">
    <text evidence="1">Belongs to the DNA polymerase type-C family. DnaE2 subfamily.</text>
</comment>
<dbReference type="PANTHER" id="PTHR32294">
    <property type="entry name" value="DNA POLYMERASE III SUBUNIT ALPHA"/>
    <property type="match status" value="1"/>
</dbReference>
<protein>
    <recommendedName>
        <fullName evidence="2">Error-prone DNA polymerase</fullName>
    </recommendedName>
</protein>
<dbReference type="Pfam" id="PF01336">
    <property type="entry name" value="tRNA_anti-codon"/>
    <property type="match status" value="1"/>
</dbReference>
<dbReference type="STRING" id="440168.SAMN04487974_103408"/>
<evidence type="ECO:0000313" key="6">
    <source>
        <dbReference type="Proteomes" id="UP000199495"/>
    </source>
</evidence>
<evidence type="ECO:0000256" key="3">
    <source>
        <dbReference type="SAM" id="MobiDB-lite"/>
    </source>
</evidence>
<dbReference type="InterPro" id="IPR004365">
    <property type="entry name" value="NA-bd_OB_tRNA"/>
</dbReference>
<dbReference type="AlphaFoldDB" id="A0A1G7V1D3"/>
<gene>
    <name evidence="5" type="ORF">SAMN04487974_103408</name>
</gene>
<sequence length="253" mass="28061">MVAARGNGYPDPESLWLWAGLKPSVLEKLAEADAFSGMGLPRRDALWQVRAIKGPTPLPLFSDPIDGEGIYEPPVNLPTMQLGEEVVEDYVAMRLSLRAHPMELLRPSIPGIIAHGDLLTTQHRRISVCGLVITRQRPGTASGVIFLTLEDETGVSNVVVWPKVYERFRRMVIGGRLLRVTGKLEREGIVMHLIADQIEDLSFRLSDLGHPLDGAIGITAPQVDDAPRTAFRPSRAMHPRDQAKQLFPSRDFH</sequence>
<dbReference type="GO" id="GO:0008408">
    <property type="term" value="F:3'-5' exonuclease activity"/>
    <property type="evidence" value="ECO:0007669"/>
    <property type="project" value="InterPro"/>
</dbReference>
<name>A0A1G7V1D3_9HYPH</name>
<reference evidence="5 6" key="1">
    <citation type="submission" date="2016-10" db="EMBL/GenBank/DDBJ databases">
        <authorList>
            <person name="de Groot N.N."/>
        </authorList>
    </citation>
    <scope>NUCLEOTIDE SEQUENCE [LARGE SCALE GENOMIC DNA]</scope>
    <source>
        <strain evidence="5 6">CGMCC 1.10267</strain>
    </source>
</reference>
<dbReference type="GO" id="GO:0003676">
    <property type="term" value="F:nucleic acid binding"/>
    <property type="evidence" value="ECO:0007669"/>
    <property type="project" value="InterPro"/>
</dbReference>
<evidence type="ECO:0000256" key="2">
    <source>
        <dbReference type="ARBA" id="ARBA00017273"/>
    </source>
</evidence>
<proteinExistence type="inferred from homology"/>
<dbReference type="InterPro" id="IPR004805">
    <property type="entry name" value="DnaE2/DnaE/PolC"/>
</dbReference>
<accession>A0A1G7V1D3</accession>
<dbReference type="CDD" id="cd04485">
    <property type="entry name" value="DnaE_OBF"/>
    <property type="match status" value="1"/>
</dbReference>
<dbReference type="GO" id="GO:0006260">
    <property type="term" value="P:DNA replication"/>
    <property type="evidence" value="ECO:0007669"/>
    <property type="project" value="InterPro"/>
</dbReference>
<feature type="region of interest" description="Disordered" evidence="3">
    <location>
        <begin position="226"/>
        <end position="253"/>
    </location>
</feature>
<feature type="domain" description="OB" evidence="4">
    <location>
        <begin position="126"/>
        <end position="201"/>
    </location>
</feature>
<dbReference type="Proteomes" id="UP000199495">
    <property type="component" value="Unassembled WGS sequence"/>
</dbReference>
<dbReference type="PANTHER" id="PTHR32294:SF4">
    <property type="entry name" value="ERROR-PRONE DNA POLYMERASE"/>
    <property type="match status" value="1"/>
</dbReference>
<evidence type="ECO:0000259" key="4">
    <source>
        <dbReference type="Pfam" id="PF01336"/>
    </source>
</evidence>
<organism evidence="5 6">
    <name type="scientific">Pelagibacterium luteolum</name>
    <dbReference type="NCBI Taxonomy" id="440168"/>
    <lineage>
        <taxon>Bacteria</taxon>
        <taxon>Pseudomonadati</taxon>
        <taxon>Pseudomonadota</taxon>
        <taxon>Alphaproteobacteria</taxon>
        <taxon>Hyphomicrobiales</taxon>
        <taxon>Devosiaceae</taxon>
        <taxon>Pelagibacterium</taxon>
    </lineage>
</organism>
<dbReference type="OrthoDB" id="9803237at2"/>
<dbReference type="RefSeq" id="WP_090594686.1">
    <property type="nucleotide sequence ID" value="NZ_FNCS01000003.1"/>
</dbReference>
<dbReference type="EMBL" id="FNCS01000003">
    <property type="protein sequence ID" value="SDG53368.1"/>
    <property type="molecule type" value="Genomic_DNA"/>
</dbReference>
<evidence type="ECO:0000313" key="5">
    <source>
        <dbReference type="EMBL" id="SDG53368.1"/>
    </source>
</evidence>
<keyword evidence="6" id="KW-1185">Reference proteome</keyword>
<evidence type="ECO:0000256" key="1">
    <source>
        <dbReference type="ARBA" id="ARBA00007391"/>
    </source>
</evidence>